<sequence>MTMRLSHVVRLALLGSLMLIGLILAASTDRLGDRISGLLRAEGVNDVDGAKRSLVYRLRLDRPTKFTLSGERELVRLLSSVSIAESAPIAPAGWVYGYRVAFLDAAGAVIEERDIYSRAVLPEMTEEIEPHRFLRTSNERIAIQNEAIIDAPEGTAAINLLALDADRGVLGMDIRVYERQPLSDSGALVAFRRRSSEEQAQLTSGSAFPADILSEAEMRAASRNNWRPIGPNGIAGEAYQLVVMYEVDVDENEAEVVAAP</sequence>
<dbReference type="Proteomes" id="UP000783253">
    <property type="component" value="Unassembled WGS sequence"/>
</dbReference>
<proteinExistence type="predicted"/>
<comment type="caution">
    <text evidence="1">The sequence shown here is derived from an EMBL/GenBank/DDBJ whole genome shotgun (WGS) entry which is preliminary data.</text>
</comment>
<protein>
    <recommendedName>
        <fullName evidence="3">DUF3108 domain-containing protein</fullName>
    </recommendedName>
</protein>
<name>A0ABS7J488_9SPHN</name>
<keyword evidence="2" id="KW-1185">Reference proteome</keyword>
<accession>A0ABS7J488</accession>
<dbReference type="RefSeq" id="WP_221574567.1">
    <property type="nucleotide sequence ID" value="NZ_JAIGNK010000004.1"/>
</dbReference>
<evidence type="ECO:0008006" key="3">
    <source>
        <dbReference type="Google" id="ProtNLM"/>
    </source>
</evidence>
<evidence type="ECO:0000313" key="1">
    <source>
        <dbReference type="EMBL" id="MBX7459175.1"/>
    </source>
</evidence>
<gene>
    <name evidence="1" type="ORF">K3152_13030</name>
</gene>
<organism evidence="1 2">
    <name type="scientific">Qipengyuania polymorpha</name>
    <dbReference type="NCBI Taxonomy" id="2867234"/>
    <lineage>
        <taxon>Bacteria</taxon>
        <taxon>Pseudomonadati</taxon>
        <taxon>Pseudomonadota</taxon>
        <taxon>Alphaproteobacteria</taxon>
        <taxon>Sphingomonadales</taxon>
        <taxon>Erythrobacteraceae</taxon>
        <taxon>Qipengyuania</taxon>
    </lineage>
</organism>
<reference evidence="1 2" key="1">
    <citation type="submission" date="2021-08" db="EMBL/GenBank/DDBJ databases">
        <title>Comparative Genomics Analysis of the Genus Qipengyuania Reveals Extensive Genetic Diversity and Metabolic Versatility, Including the Description of Fifteen Novel Species.</title>
        <authorList>
            <person name="Liu Y."/>
        </authorList>
    </citation>
    <scope>NUCLEOTIDE SEQUENCE [LARGE SCALE GENOMIC DNA]</scope>
    <source>
        <strain evidence="1 2">1NDH17</strain>
    </source>
</reference>
<dbReference type="EMBL" id="JAIGNK010000004">
    <property type="protein sequence ID" value="MBX7459175.1"/>
    <property type="molecule type" value="Genomic_DNA"/>
</dbReference>
<evidence type="ECO:0000313" key="2">
    <source>
        <dbReference type="Proteomes" id="UP000783253"/>
    </source>
</evidence>